<evidence type="ECO:0000256" key="9">
    <source>
        <dbReference type="ARBA" id="ARBA00037313"/>
    </source>
</evidence>
<gene>
    <name evidence="11" type="ORF">Llan_0027</name>
</gene>
<evidence type="ECO:0000256" key="5">
    <source>
        <dbReference type="ARBA" id="ARBA00022729"/>
    </source>
</evidence>
<dbReference type="STRING" id="45067.Llan_0027"/>
<keyword evidence="8 10" id="KW-0449">Lipoprotein</keyword>
<accession>A0A0W0W0S9</accession>
<dbReference type="GO" id="GO:0015562">
    <property type="term" value="F:efflux transmembrane transporter activity"/>
    <property type="evidence" value="ECO:0007669"/>
    <property type="project" value="InterPro"/>
</dbReference>
<dbReference type="InterPro" id="IPR003423">
    <property type="entry name" value="OMP_efflux"/>
</dbReference>
<proteinExistence type="inferred from homology"/>
<dbReference type="EMBL" id="LNYI01000001">
    <property type="protein sequence ID" value="KTD26132.1"/>
    <property type="molecule type" value="Genomic_DNA"/>
</dbReference>
<dbReference type="PANTHER" id="PTHR30203">
    <property type="entry name" value="OUTER MEMBRANE CATION EFFLUX PROTEIN"/>
    <property type="match status" value="1"/>
</dbReference>
<comment type="similarity">
    <text evidence="2 10">Belongs to the outer membrane factor (OMF) (TC 1.B.17) family.</text>
</comment>
<comment type="function">
    <text evidence="9">Could be involved in resistance to puromycin, acriflavine and tetraphenylarsonium chloride.</text>
</comment>
<dbReference type="InterPro" id="IPR010131">
    <property type="entry name" value="MdtP/NodT-like"/>
</dbReference>
<reference evidence="11 12" key="1">
    <citation type="submission" date="2015-11" db="EMBL/GenBank/DDBJ databases">
        <title>Genomic analysis of 38 Legionella species identifies large and diverse effector repertoires.</title>
        <authorList>
            <person name="Burstein D."/>
            <person name="Amaro F."/>
            <person name="Zusman T."/>
            <person name="Lifshitz Z."/>
            <person name="Cohen O."/>
            <person name="Gilbert J.A."/>
            <person name="Pupko T."/>
            <person name="Shuman H.A."/>
            <person name="Segal G."/>
        </authorList>
    </citation>
    <scope>NUCLEOTIDE SEQUENCE [LARGE SCALE GENOMIC DNA]</scope>
    <source>
        <strain evidence="11 12">ATCC 49751</strain>
    </source>
</reference>
<sequence length="478" mass="54079">MYLLFCFLISCRISLPPQQQLKNLQALPNIDRSVSAKQKTQTFTSGDWPNKYWWLAYGSPELNDLIKQALACNPTIQEFKSRVMAAKQEAIVTRSQLFPLVFFDYKEIRQYLSKNGLLRALNPKLPLRTDLIDLSLSFQYDFDFWGKNRNLFYAAIGEAKAQQAEAAEVQLLTTTAIAQAYFAYKVNLIRKQFFQQLVVVRQNKASLQNLLVRKGLSDELLSYTAAENVLEAQKLLANIDEELAVDKHLVNILAGRNPEIPLSTSKKLPGLPKKLTIPKTISLDLIARRPDLMAQIWRAKALAYETGAAMADYYPDVNIVGLVGLESTKWEKLFRSSSFTAALKPAIHLPIFTAGAIRANIRATKAEFDAAIFAYNNLLLQSTQEVLDLLAFAQSVYQQKREQLNILKYATERYGLVRLREKEGLASGFDVYDQQEDLIQKKLANLTLLYNQYLASIKLTKALGGGYCQTEVPLVKRT</sequence>
<dbReference type="AlphaFoldDB" id="A0A0W0W0S9"/>
<dbReference type="Pfam" id="PF02321">
    <property type="entry name" value="OEP"/>
    <property type="match status" value="2"/>
</dbReference>
<keyword evidence="7 10" id="KW-0564">Palmitate</keyword>
<keyword evidence="6 10" id="KW-0472">Membrane</keyword>
<organism evidence="11 12">
    <name type="scientific">Legionella lansingensis</name>
    <dbReference type="NCBI Taxonomy" id="45067"/>
    <lineage>
        <taxon>Bacteria</taxon>
        <taxon>Pseudomonadati</taxon>
        <taxon>Pseudomonadota</taxon>
        <taxon>Gammaproteobacteria</taxon>
        <taxon>Legionellales</taxon>
        <taxon>Legionellaceae</taxon>
        <taxon>Legionella</taxon>
    </lineage>
</organism>
<evidence type="ECO:0000313" key="11">
    <source>
        <dbReference type="EMBL" id="KTD26132.1"/>
    </source>
</evidence>
<protein>
    <submittedName>
        <fullName evidence="11">Outer membrane efflux lipoprotein</fullName>
    </submittedName>
</protein>
<evidence type="ECO:0000256" key="8">
    <source>
        <dbReference type="ARBA" id="ARBA00023288"/>
    </source>
</evidence>
<name>A0A0W0W0S9_9GAMM</name>
<dbReference type="Gene3D" id="1.20.1600.10">
    <property type="entry name" value="Outer membrane efflux proteins (OEP)"/>
    <property type="match status" value="1"/>
</dbReference>
<keyword evidence="4 10" id="KW-0812">Transmembrane</keyword>
<dbReference type="SUPFAM" id="SSF56954">
    <property type="entry name" value="Outer membrane efflux proteins (OEP)"/>
    <property type="match status" value="1"/>
</dbReference>
<dbReference type="Gene3D" id="2.20.200.10">
    <property type="entry name" value="Outer membrane efflux proteins (OEP)"/>
    <property type="match status" value="1"/>
</dbReference>
<evidence type="ECO:0000256" key="10">
    <source>
        <dbReference type="RuleBase" id="RU362097"/>
    </source>
</evidence>
<comment type="caution">
    <text evidence="11">The sequence shown here is derived from an EMBL/GenBank/DDBJ whole genome shotgun (WGS) entry which is preliminary data.</text>
</comment>
<keyword evidence="5" id="KW-0732">Signal</keyword>
<dbReference type="eggNOG" id="COG1538">
    <property type="taxonomic scope" value="Bacteria"/>
</dbReference>
<dbReference type="PANTHER" id="PTHR30203:SF20">
    <property type="entry name" value="MULTIDRUG RESISTANCE OUTER MEMBRANE PROTEIN MDTP-RELATED"/>
    <property type="match status" value="1"/>
</dbReference>
<evidence type="ECO:0000256" key="7">
    <source>
        <dbReference type="ARBA" id="ARBA00023139"/>
    </source>
</evidence>
<evidence type="ECO:0000256" key="6">
    <source>
        <dbReference type="ARBA" id="ARBA00023136"/>
    </source>
</evidence>
<dbReference type="NCBIfam" id="TIGR01845">
    <property type="entry name" value="outer_NodT"/>
    <property type="match status" value="1"/>
</dbReference>
<keyword evidence="12" id="KW-1185">Reference proteome</keyword>
<dbReference type="GO" id="GO:0009279">
    <property type="term" value="C:cell outer membrane"/>
    <property type="evidence" value="ECO:0007669"/>
    <property type="project" value="UniProtKB-SubCell"/>
</dbReference>
<evidence type="ECO:0000256" key="4">
    <source>
        <dbReference type="ARBA" id="ARBA00022692"/>
    </source>
</evidence>
<keyword evidence="3 10" id="KW-1134">Transmembrane beta strand</keyword>
<dbReference type="PATRIC" id="fig|45067.4.peg.28"/>
<evidence type="ECO:0000256" key="1">
    <source>
        <dbReference type="ARBA" id="ARBA00004370"/>
    </source>
</evidence>
<evidence type="ECO:0000256" key="2">
    <source>
        <dbReference type="ARBA" id="ARBA00007613"/>
    </source>
</evidence>
<evidence type="ECO:0000256" key="3">
    <source>
        <dbReference type="ARBA" id="ARBA00022452"/>
    </source>
</evidence>
<evidence type="ECO:0000313" key="12">
    <source>
        <dbReference type="Proteomes" id="UP000054869"/>
    </source>
</evidence>
<dbReference type="Proteomes" id="UP000054869">
    <property type="component" value="Unassembled WGS sequence"/>
</dbReference>
<comment type="subcellular location">
    <subcellularLocation>
        <location evidence="10">Cell outer membrane</location>
        <topology evidence="10">Lipid-anchor</topology>
    </subcellularLocation>
    <subcellularLocation>
        <location evidence="1">Membrane</location>
    </subcellularLocation>
</comment>